<sequence>MTRKKAVVASNKRRRQEDGADDAKIKEQDDLLNHYRSKLLSLARSHAALLAQVEEAQNSEPVDLQSYSQLSDGDPPPLSPPKRQISLPKNPLFADGAEQYAIEINNWLSRYDAASRLSLQSNLSVPEDLPESSSSAIGTTTTATATATAMATPPTPPSRPNVRVGVGVLIKRMSGTKVFAGIRRGSHGSGTLALPGGHLEFGETWEETAIREVEEECGIILKGGLKLIHVTNDPMPDENKHYVTLFMAACCEDDATLINAEPHKCEGWEEFSLEELKGRKESLFGPLLHMIEDMPQDVVDWLQA</sequence>
<dbReference type="PANTHER" id="PTHR16099:SF5">
    <property type="entry name" value="NUCLEOTIDE TRIPHOSPHATE DIPHOSPHATASE NUDT15"/>
    <property type="match status" value="1"/>
</dbReference>
<keyword evidence="6" id="KW-1185">Reference proteome</keyword>
<dbReference type="PROSITE" id="PS00893">
    <property type="entry name" value="NUDIX_BOX"/>
    <property type="match status" value="1"/>
</dbReference>
<feature type="region of interest" description="Disordered" evidence="3">
    <location>
        <begin position="125"/>
        <end position="162"/>
    </location>
</feature>
<evidence type="ECO:0000256" key="3">
    <source>
        <dbReference type="SAM" id="MobiDB-lite"/>
    </source>
</evidence>
<reference evidence="6" key="1">
    <citation type="journal article" date="2023" name="Commun. Biol.">
        <title>Genome analysis of Parmales, the sister group of diatoms, reveals the evolutionary specialization of diatoms from phago-mixotrophs to photoautotrophs.</title>
        <authorList>
            <person name="Ban H."/>
            <person name="Sato S."/>
            <person name="Yoshikawa S."/>
            <person name="Yamada K."/>
            <person name="Nakamura Y."/>
            <person name="Ichinomiya M."/>
            <person name="Sato N."/>
            <person name="Blanc-Mathieu R."/>
            <person name="Endo H."/>
            <person name="Kuwata A."/>
            <person name="Ogata H."/>
        </authorList>
    </citation>
    <scope>NUCLEOTIDE SEQUENCE [LARGE SCALE GENOMIC DNA]</scope>
    <source>
        <strain evidence="6">NIES 3701</strain>
    </source>
</reference>
<dbReference type="Pfam" id="PF00293">
    <property type="entry name" value="NUDIX"/>
    <property type="match status" value="1"/>
</dbReference>
<dbReference type="GO" id="GO:0005829">
    <property type="term" value="C:cytosol"/>
    <property type="evidence" value="ECO:0007669"/>
    <property type="project" value="TreeGrafter"/>
</dbReference>
<dbReference type="InterPro" id="IPR020476">
    <property type="entry name" value="Nudix_hydrolase"/>
</dbReference>
<dbReference type="GO" id="GO:0035539">
    <property type="term" value="F:8-oxo-7,8-dihydrodeoxyguanosine triphosphate pyrophosphatase activity"/>
    <property type="evidence" value="ECO:0007669"/>
    <property type="project" value="TreeGrafter"/>
</dbReference>
<dbReference type="OrthoDB" id="447842at2759"/>
<organism evidence="5 6">
    <name type="scientific">Triparma strigata</name>
    <dbReference type="NCBI Taxonomy" id="1606541"/>
    <lineage>
        <taxon>Eukaryota</taxon>
        <taxon>Sar</taxon>
        <taxon>Stramenopiles</taxon>
        <taxon>Ochrophyta</taxon>
        <taxon>Bolidophyceae</taxon>
        <taxon>Parmales</taxon>
        <taxon>Triparmaceae</taxon>
        <taxon>Triparma</taxon>
    </lineage>
</organism>
<feature type="compositionally biased region" description="Polar residues" evidence="3">
    <location>
        <begin position="60"/>
        <end position="69"/>
    </location>
</feature>
<dbReference type="Proteomes" id="UP001165085">
    <property type="component" value="Unassembled WGS sequence"/>
</dbReference>
<dbReference type="Gene3D" id="3.90.79.10">
    <property type="entry name" value="Nucleoside Triphosphate Pyrophosphohydrolase"/>
    <property type="match status" value="1"/>
</dbReference>
<dbReference type="InterPro" id="IPR015797">
    <property type="entry name" value="NUDIX_hydrolase-like_dom_sf"/>
</dbReference>
<dbReference type="PRINTS" id="PR00502">
    <property type="entry name" value="NUDIXFAMILY"/>
</dbReference>
<dbReference type="SUPFAM" id="SSF55811">
    <property type="entry name" value="Nudix"/>
    <property type="match status" value="1"/>
</dbReference>
<proteinExistence type="inferred from homology"/>
<name>A0A9W7BTY2_9STRA</name>
<dbReference type="PANTHER" id="PTHR16099">
    <property type="entry name" value="8-OXO-DGTP DIPHOSPHATES NUDT15"/>
    <property type="match status" value="1"/>
</dbReference>
<feature type="region of interest" description="Disordered" evidence="3">
    <location>
        <begin position="60"/>
        <end position="85"/>
    </location>
</feature>
<dbReference type="InterPro" id="IPR020084">
    <property type="entry name" value="NUDIX_hydrolase_CS"/>
</dbReference>
<dbReference type="AlphaFoldDB" id="A0A9W7BTY2"/>
<dbReference type="FunFam" id="3.90.79.10:FF:000060">
    <property type="entry name" value="Nudix hydrolase 1"/>
    <property type="match status" value="1"/>
</dbReference>
<gene>
    <name evidence="5" type="ORF">TrST_g12593</name>
</gene>
<feature type="compositionally biased region" description="Basic residues" evidence="3">
    <location>
        <begin position="1"/>
        <end position="14"/>
    </location>
</feature>
<evidence type="ECO:0000313" key="6">
    <source>
        <dbReference type="Proteomes" id="UP001165085"/>
    </source>
</evidence>
<accession>A0A9W7BTY2</accession>
<feature type="compositionally biased region" description="Low complexity" evidence="3">
    <location>
        <begin position="139"/>
        <end position="152"/>
    </location>
</feature>
<keyword evidence="1 2" id="KW-0378">Hydrolase</keyword>
<evidence type="ECO:0000256" key="2">
    <source>
        <dbReference type="RuleBase" id="RU003476"/>
    </source>
</evidence>
<comment type="similarity">
    <text evidence="2">Belongs to the Nudix hydrolase family.</text>
</comment>
<dbReference type="InterPro" id="IPR000086">
    <property type="entry name" value="NUDIX_hydrolase_dom"/>
</dbReference>
<protein>
    <recommendedName>
        <fullName evidence="4">Nudix hydrolase domain-containing protein</fullName>
    </recommendedName>
</protein>
<dbReference type="EMBL" id="BRXY01000469">
    <property type="protein sequence ID" value="GMH96492.1"/>
    <property type="molecule type" value="Genomic_DNA"/>
</dbReference>
<feature type="domain" description="Nudix hydrolase" evidence="4">
    <location>
        <begin position="161"/>
        <end position="304"/>
    </location>
</feature>
<evidence type="ECO:0000259" key="4">
    <source>
        <dbReference type="PROSITE" id="PS51462"/>
    </source>
</evidence>
<dbReference type="PROSITE" id="PS51462">
    <property type="entry name" value="NUDIX"/>
    <property type="match status" value="1"/>
</dbReference>
<dbReference type="CDD" id="cd04678">
    <property type="entry name" value="NUDIX_MTH2_Nudt15"/>
    <property type="match status" value="1"/>
</dbReference>
<dbReference type="GO" id="GO:0006203">
    <property type="term" value="P:dGTP catabolic process"/>
    <property type="evidence" value="ECO:0007669"/>
    <property type="project" value="TreeGrafter"/>
</dbReference>
<evidence type="ECO:0000256" key="1">
    <source>
        <dbReference type="ARBA" id="ARBA00022801"/>
    </source>
</evidence>
<evidence type="ECO:0000313" key="5">
    <source>
        <dbReference type="EMBL" id="GMH96492.1"/>
    </source>
</evidence>
<comment type="caution">
    <text evidence="5">The sequence shown here is derived from an EMBL/GenBank/DDBJ whole genome shotgun (WGS) entry which is preliminary data.</text>
</comment>
<feature type="region of interest" description="Disordered" evidence="3">
    <location>
        <begin position="1"/>
        <end position="23"/>
    </location>
</feature>